<evidence type="ECO:0000313" key="2">
    <source>
        <dbReference type="EMBL" id="UXZ05575.1"/>
    </source>
</evidence>
<reference evidence="2" key="1">
    <citation type="submission" date="2021-12" db="EMBL/GenBank/DDBJ databases">
        <title>taxonomy of Moraxella sp. ZY201224.</title>
        <authorList>
            <person name="Li F."/>
        </authorList>
    </citation>
    <scope>NUCLEOTIDE SEQUENCE</scope>
    <source>
        <strain evidence="2">ZY201224</strain>
    </source>
</reference>
<proteinExistence type="predicted"/>
<dbReference type="Gene3D" id="3.40.50.2000">
    <property type="entry name" value="Glycogen Phosphorylase B"/>
    <property type="match status" value="2"/>
</dbReference>
<feature type="domain" description="Glycosyl transferase family 1" evidence="1">
    <location>
        <begin position="73"/>
        <end position="224"/>
    </location>
</feature>
<dbReference type="SUPFAM" id="SSF53756">
    <property type="entry name" value="UDP-Glycosyltransferase/glycogen phosphorylase"/>
    <property type="match status" value="1"/>
</dbReference>
<organism evidence="2 3">
    <name type="scientific">Moraxella nasicaprae</name>
    <dbReference type="NCBI Taxonomy" id="2904122"/>
    <lineage>
        <taxon>Bacteria</taxon>
        <taxon>Pseudomonadati</taxon>
        <taxon>Pseudomonadota</taxon>
        <taxon>Gammaproteobacteria</taxon>
        <taxon>Moraxellales</taxon>
        <taxon>Moraxellaceae</taxon>
        <taxon>Moraxella</taxon>
    </lineage>
</organism>
<dbReference type="RefSeq" id="WP_263077086.1">
    <property type="nucleotide sequence ID" value="NZ_CP089977.1"/>
</dbReference>
<dbReference type="Proteomes" id="UP001063782">
    <property type="component" value="Chromosome"/>
</dbReference>
<dbReference type="EMBL" id="CP089977">
    <property type="protein sequence ID" value="UXZ05575.1"/>
    <property type="molecule type" value="Genomic_DNA"/>
</dbReference>
<keyword evidence="3" id="KW-1185">Reference proteome</keyword>
<dbReference type="InterPro" id="IPR001296">
    <property type="entry name" value="Glyco_trans_1"/>
</dbReference>
<evidence type="ECO:0000313" key="3">
    <source>
        <dbReference type="Proteomes" id="UP001063782"/>
    </source>
</evidence>
<name>A0ABY6F644_9GAMM</name>
<dbReference type="Pfam" id="PF00534">
    <property type="entry name" value="Glycos_transf_1"/>
    <property type="match status" value="1"/>
</dbReference>
<gene>
    <name evidence="2" type="ORF">LU297_03805</name>
</gene>
<sequence>MWYGSTQYYQAILPKHALLIAINQEMQRMMQWVLTQLDIKIKNGYLYNPIDIEYIQQKSNQQPDSPTDLALLHQPFLLQVARLESGKNHQQLINIFAQLKQQGLPHKLYIIGDGELYHTLNHQIQTLGLAKECLLLGSYTNPYPFMKHADLFLHTSLHEGLPTVLIESMICGTPVVAMKCRTGVAEILGDGQYGALIEAGNQQDFIDATSALLNNPSKIQQYQEKPPQAVQRFSFQNIETMTLNMFDYVFAKFGTNR</sequence>
<protein>
    <submittedName>
        <fullName evidence="2">Glycosyltransferase</fullName>
    </submittedName>
</protein>
<dbReference type="PANTHER" id="PTHR12526">
    <property type="entry name" value="GLYCOSYLTRANSFERASE"/>
    <property type="match status" value="1"/>
</dbReference>
<evidence type="ECO:0000259" key="1">
    <source>
        <dbReference type="Pfam" id="PF00534"/>
    </source>
</evidence>
<dbReference type="CDD" id="cd03811">
    <property type="entry name" value="GT4_GT28_WabH-like"/>
    <property type="match status" value="1"/>
</dbReference>
<dbReference type="PANTHER" id="PTHR12526:SF630">
    <property type="entry name" value="GLYCOSYLTRANSFERASE"/>
    <property type="match status" value="1"/>
</dbReference>
<accession>A0ABY6F644</accession>